<evidence type="ECO:0000313" key="1">
    <source>
        <dbReference type="EMBL" id="KAL0481902.1"/>
    </source>
</evidence>
<gene>
    <name evidence="1" type="ORF">AKO1_011291</name>
</gene>
<comment type="caution">
    <text evidence="1">The sequence shown here is derived from an EMBL/GenBank/DDBJ whole genome shotgun (WGS) entry which is preliminary data.</text>
</comment>
<keyword evidence="2" id="KW-1185">Reference proteome</keyword>
<evidence type="ECO:0000313" key="2">
    <source>
        <dbReference type="Proteomes" id="UP001431209"/>
    </source>
</evidence>
<organism evidence="1 2">
    <name type="scientific">Acrasis kona</name>
    <dbReference type="NCBI Taxonomy" id="1008807"/>
    <lineage>
        <taxon>Eukaryota</taxon>
        <taxon>Discoba</taxon>
        <taxon>Heterolobosea</taxon>
        <taxon>Tetramitia</taxon>
        <taxon>Eutetramitia</taxon>
        <taxon>Acrasidae</taxon>
        <taxon>Acrasis</taxon>
    </lineage>
</organism>
<dbReference type="Proteomes" id="UP001431209">
    <property type="component" value="Unassembled WGS sequence"/>
</dbReference>
<sequence>MQTQQIIHNHTDTLEKPVDAAPGSVTMDPMALSTVTTGSKNEDIYSLTYGGHIFKLNKEKQWDFINTGKFGFKDISCAKNGDLFAVAGHDNLLHQYIEGQFIKITIDHNVPLSHIKAITGKKVLGVGLGDNLPVVLDIKHGTDASTLKRPSWVRFGNVPLKNIACGSKQLLHKMEIWGLGVDDYPYRFDDSTDKWYKVGDVKMRLLDISTDNVVYGVTATDGLLFKWNSKDKFSVVEKAESKCREVNLVSISSYKESRAIHAIDGKSGNLIKLRGM</sequence>
<dbReference type="EMBL" id="JAOPGA020000797">
    <property type="protein sequence ID" value="KAL0481902.1"/>
    <property type="molecule type" value="Genomic_DNA"/>
</dbReference>
<accession>A0AAW2YXV1</accession>
<dbReference type="InterPro" id="IPR011044">
    <property type="entry name" value="Quino_amine_DH_bsu"/>
</dbReference>
<dbReference type="AlphaFoldDB" id="A0AAW2YXV1"/>
<dbReference type="InterPro" id="IPR006624">
    <property type="entry name" value="Beta-propeller_rpt_TECPR"/>
</dbReference>
<dbReference type="Pfam" id="PF19193">
    <property type="entry name" value="Tectonin"/>
    <property type="match status" value="1"/>
</dbReference>
<proteinExistence type="predicted"/>
<dbReference type="SUPFAM" id="SSF50969">
    <property type="entry name" value="YVTN repeat-like/Quinoprotein amine dehydrogenase"/>
    <property type="match status" value="1"/>
</dbReference>
<reference evidence="1 2" key="1">
    <citation type="submission" date="2024-03" db="EMBL/GenBank/DDBJ databases">
        <title>The Acrasis kona genome and developmental transcriptomes reveal deep origins of eukaryotic multicellular pathways.</title>
        <authorList>
            <person name="Sheikh S."/>
            <person name="Fu C.-J."/>
            <person name="Brown M.W."/>
            <person name="Baldauf S.L."/>
        </authorList>
    </citation>
    <scope>NUCLEOTIDE SEQUENCE [LARGE SCALE GENOMIC DNA]</scope>
    <source>
        <strain evidence="1 2">ATCC MYA-3509</strain>
    </source>
</reference>
<protein>
    <submittedName>
        <fullName evidence="1">Uncharacterized protein</fullName>
    </submittedName>
</protein>
<name>A0AAW2YXV1_9EUKA</name>